<accession>A0A934M8A4</accession>
<evidence type="ECO:0000256" key="1">
    <source>
        <dbReference type="SAM" id="MobiDB-lite"/>
    </source>
</evidence>
<proteinExistence type="predicted"/>
<feature type="compositionally biased region" description="Polar residues" evidence="1">
    <location>
        <begin position="1"/>
        <end position="11"/>
    </location>
</feature>
<evidence type="ECO:0000259" key="2">
    <source>
        <dbReference type="Pfam" id="PF13403"/>
    </source>
</evidence>
<protein>
    <submittedName>
        <fullName evidence="3">Hint domain-containing protein</fullName>
    </submittedName>
</protein>
<reference evidence="3" key="1">
    <citation type="submission" date="2020-12" db="EMBL/GenBank/DDBJ databases">
        <title>Bacterial taxonomy.</title>
        <authorList>
            <person name="Pan X."/>
        </authorList>
    </citation>
    <scope>NUCLEOTIDE SEQUENCE</scope>
    <source>
        <strain evidence="3">KCTC 52957</strain>
    </source>
</reference>
<dbReference type="InterPro" id="IPR028992">
    <property type="entry name" value="Hedgehog/Intein_dom"/>
</dbReference>
<evidence type="ECO:0000313" key="3">
    <source>
        <dbReference type="EMBL" id="MBJ3761177.1"/>
    </source>
</evidence>
<feature type="region of interest" description="Disordered" evidence="1">
    <location>
        <begin position="1"/>
        <end position="28"/>
    </location>
</feature>
<dbReference type="Pfam" id="PF13403">
    <property type="entry name" value="Hint_2"/>
    <property type="match status" value="1"/>
</dbReference>
<evidence type="ECO:0000313" key="4">
    <source>
        <dbReference type="Proteomes" id="UP000642488"/>
    </source>
</evidence>
<keyword evidence="4" id="KW-1185">Reference proteome</keyword>
<dbReference type="Proteomes" id="UP000642488">
    <property type="component" value="Unassembled WGS sequence"/>
</dbReference>
<gene>
    <name evidence="3" type="ORF">ILP92_00235</name>
</gene>
<name>A0A934M8A4_9RHOB</name>
<dbReference type="EMBL" id="JAEKPD010000001">
    <property type="protein sequence ID" value="MBJ3761177.1"/>
    <property type="molecule type" value="Genomic_DNA"/>
</dbReference>
<organism evidence="3 4">
    <name type="scientific">Palleronia pontilimi</name>
    <dbReference type="NCBI Taxonomy" id="1964209"/>
    <lineage>
        <taxon>Bacteria</taxon>
        <taxon>Pseudomonadati</taxon>
        <taxon>Pseudomonadota</taxon>
        <taxon>Alphaproteobacteria</taxon>
        <taxon>Rhodobacterales</taxon>
        <taxon>Roseobacteraceae</taxon>
        <taxon>Palleronia</taxon>
    </lineage>
</organism>
<feature type="domain" description="Hedgehog/Intein (Hint)" evidence="2">
    <location>
        <begin position="70"/>
        <end position="210"/>
    </location>
</feature>
<dbReference type="RefSeq" id="WP_198914359.1">
    <property type="nucleotide sequence ID" value="NZ_JAEKPD010000001.1"/>
</dbReference>
<sequence>MTAHTRPTPSGSAFPPSNKPWTVRRKTAPTSIMPPLSQRYDVSWLDDNGMVDDFVRMGPAVPLFTQAFTALVRGGILNTSEGPVAVEDVLPGMEIETASGPATLLWKGAHTVLPGAKGKPLFRLPTDSMGLGRPAPDLILGSAARIVSRRSSLRSLIGAEEALLPVGALADGQSVVQITPISAVQCFHLGFERHQTFRVNGIDVESVHPGHLDPALGDEMQRLYISMFPHISRPEDFGELAMPRLSDEQTSTLIAA</sequence>
<dbReference type="AlphaFoldDB" id="A0A934M8A4"/>
<comment type="caution">
    <text evidence="3">The sequence shown here is derived from an EMBL/GenBank/DDBJ whole genome shotgun (WGS) entry which is preliminary data.</text>
</comment>